<dbReference type="Proteomes" id="UP001324380">
    <property type="component" value="Chromosome"/>
</dbReference>
<dbReference type="InterPro" id="IPR015421">
    <property type="entry name" value="PyrdxlP-dep_Trfase_major"/>
</dbReference>
<evidence type="ECO:0000259" key="4">
    <source>
        <dbReference type="Pfam" id="PF00155"/>
    </source>
</evidence>
<dbReference type="RefSeq" id="WP_321562577.1">
    <property type="nucleotide sequence ID" value="NZ_CP139558.1"/>
</dbReference>
<evidence type="ECO:0000256" key="3">
    <source>
        <dbReference type="ARBA" id="ARBA00022898"/>
    </source>
</evidence>
<dbReference type="InterPro" id="IPR015424">
    <property type="entry name" value="PyrdxlP-dep_Trfase"/>
</dbReference>
<keyword evidence="3" id="KW-0663">Pyridoxal phosphate</keyword>
<dbReference type="SUPFAM" id="SSF53383">
    <property type="entry name" value="PLP-dependent transferases"/>
    <property type="match status" value="1"/>
</dbReference>
<dbReference type="Gene3D" id="3.90.1150.10">
    <property type="entry name" value="Aspartate Aminotransferase, domain 1"/>
    <property type="match status" value="1"/>
</dbReference>
<evidence type="ECO:0000313" key="6">
    <source>
        <dbReference type="Proteomes" id="UP001324380"/>
    </source>
</evidence>
<evidence type="ECO:0000256" key="1">
    <source>
        <dbReference type="ARBA" id="ARBA00001933"/>
    </source>
</evidence>
<dbReference type="EMBL" id="CP139558">
    <property type="protein sequence ID" value="WPU93441.1"/>
    <property type="molecule type" value="Genomic_DNA"/>
</dbReference>
<keyword evidence="6" id="KW-1185">Reference proteome</keyword>
<dbReference type="InterPro" id="IPR004839">
    <property type="entry name" value="Aminotransferase_I/II_large"/>
</dbReference>
<sequence>MNHLNNIAYNQFPDFLQKKIASFYVNRVGEEWNGKHVLRGLIPDKNALILTSNDYLFLANHDEVILAQVEALRANISVPLMSATFLHGENPQSVTEKRFAGFFDSEEAILCQSGYAANLGLLQTLTESTETPVYVDMMAHMSLWDGARLGNGHVIPFLHNSVEHLENKIRQFGPGILMLDAVYSTNGSICPLVEMVNLAHAAGCIIIVDESHSIGTHGPQGKGLVCELGLTDKVMFRTASLAKAFAGRAGLILCPRYFSDPFGVSSKPHIFSSALTLVDIAGLNMVLDLISSAAVGDIRRTKLRWNSLLLKEQLLSLGFDVEESRSQIIALKTNSEWETIKLRDAMESHGVFGSPFCRPATARKRPLLRLSLHSELTMQDLDRIYIACKQISSSGILSKSRTIS</sequence>
<dbReference type="PANTHER" id="PTHR13693:SF100">
    <property type="entry name" value="8-AMINO-7-OXONONANOATE SYNTHASE"/>
    <property type="match status" value="1"/>
</dbReference>
<evidence type="ECO:0000256" key="2">
    <source>
        <dbReference type="ARBA" id="ARBA00022679"/>
    </source>
</evidence>
<dbReference type="NCBIfam" id="NF005526">
    <property type="entry name" value="PRK07179.1"/>
    <property type="match status" value="1"/>
</dbReference>
<protein>
    <submittedName>
        <fullName evidence="5">Alpha-hydroxyketone-type quorum-sensing autoinducer synthase</fullName>
    </submittedName>
</protein>
<dbReference type="Pfam" id="PF00155">
    <property type="entry name" value="Aminotran_1_2"/>
    <property type="match status" value="1"/>
</dbReference>
<dbReference type="PANTHER" id="PTHR13693">
    <property type="entry name" value="CLASS II AMINOTRANSFERASE/8-AMINO-7-OXONONANOATE SYNTHASE"/>
    <property type="match status" value="1"/>
</dbReference>
<keyword evidence="2" id="KW-0808">Transferase</keyword>
<dbReference type="Gene3D" id="3.40.640.10">
    <property type="entry name" value="Type I PLP-dependent aspartate aminotransferase-like (Major domain)"/>
    <property type="match status" value="1"/>
</dbReference>
<reference evidence="5 6" key="1">
    <citation type="submission" date="2023-11" db="EMBL/GenBank/DDBJ databases">
        <title>Analysis of the Genomes of Mucilaginibacter gossypii cycad 4 and M. sabulilitoris SNA2: microbes with the potential for plant growth promotion.</title>
        <authorList>
            <person name="Hirsch A.M."/>
            <person name="Humm E."/>
            <person name="Rubbi M."/>
            <person name="Del Vecchio G."/>
            <person name="Ha S.M."/>
            <person name="Pellegrini M."/>
            <person name="Gunsalus R.P."/>
        </authorList>
    </citation>
    <scope>NUCLEOTIDE SEQUENCE [LARGE SCALE GENOMIC DNA]</scope>
    <source>
        <strain evidence="5 6">SNA2</strain>
    </source>
</reference>
<feature type="domain" description="Aminotransferase class I/classII large" evidence="4">
    <location>
        <begin position="48"/>
        <end position="383"/>
    </location>
</feature>
<organism evidence="5 6">
    <name type="scientific">Mucilaginibacter sabulilitoris</name>
    <dbReference type="NCBI Taxonomy" id="1173583"/>
    <lineage>
        <taxon>Bacteria</taxon>
        <taxon>Pseudomonadati</taxon>
        <taxon>Bacteroidota</taxon>
        <taxon>Sphingobacteriia</taxon>
        <taxon>Sphingobacteriales</taxon>
        <taxon>Sphingobacteriaceae</taxon>
        <taxon>Mucilaginibacter</taxon>
    </lineage>
</organism>
<evidence type="ECO:0000313" key="5">
    <source>
        <dbReference type="EMBL" id="WPU93441.1"/>
    </source>
</evidence>
<gene>
    <name evidence="5" type="primary">cqsA</name>
    <name evidence="5" type="ORF">SNE25_29405</name>
</gene>
<name>A0ABZ0TL56_9SPHI</name>
<accession>A0ABZ0TL56</accession>
<comment type="cofactor">
    <cofactor evidence="1">
        <name>pyridoxal 5'-phosphate</name>
        <dbReference type="ChEBI" id="CHEBI:597326"/>
    </cofactor>
</comment>
<dbReference type="InterPro" id="IPR015422">
    <property type="entry name" value="PyrdxlP-dep_Trfase_small"/>
</dbReference>
<proteinExistence type="predicted"/>
<dbReference type="InterPro" id="IPR050087">
    <property type="entry name" value="AON_synthase_class-II"/>
</dbReference>